<dbReference type="Proteomes" id="UP000075476">
    <property type="component" value="Unassembled WGS sequence"/>
</dbReference>
<evidence type="ECO:0000313" key="2">
    <source>
        <dbReference type="Proteomes" id="UP000075476"/>
    </source>
</evidence>
<evidence type="ECO:0000313" key="1">
    <source>
        <dbReference type="EMBL" id="KXY50900.1"/>
    </source>
</evidence>
<sequence>MKNITIKQLHELDSYDYAWFAIKFMGHRNYRNPESMDKQVSKSCTPKKMKEFLERQGVVSFEESDDIHSLWEKVKETIKQLNK</sequence>
<gene>
    <name evidence="1" type="ORF">AT268_30600</name>
</gene>
<protein>
    <submittedName>
        <fullName evidence="1">Uncharacterized protein</fullName>
    </submittedName>
</protein>
<proteinExistence type="predicted"/>
<accession>A0A9X0SP64</accession>
<comment type="caution">
    <text evidence="1">The sequence shown here is derived from an EMBL/GenBank/DDBJ whole genome shotgun (WGS) entry which is preliminary data.</text>
</comment>
<dbReference type="AlphaFoldDB" id="A0A9X0SP64"/>
<organism evidence="1 2">
    <name type="scientific">Bacillus cereus</name>
    <dbReference type="NCBI Taxonomy" id="1396"/>
    <lineage>
        <taxon>Bacteria</taxon>
        <taxon>Bacillati</taxon>
        <taxon>Bacillota</taxon>
        <taxon>Bacilli</taxon>
        <taxon>Bacillales</taxon>
        <taxon>Bacillaceae</taxon>
        <taxon>Bacillus</taxon>
        <taxon>Bacillus cereus group</taxon>
    </lineage>
</organism>
<dbReference type="EMBL" id="LOMO01000001">
    <property type="protein sequence ID" value="KXY50900.1"/>
    <property type="molecule type" value="Genomic_DNA"/>
</dbReference>
<dbReference type="RefSeq" id="WP_061662228.1">
    <property type="nucleotide sequence ID" value="NZ_LOMO01000001.1"/>
</dbReference>
<reference evidence="1 2" key="1">
    <citation type="submission" date="2015-12" db="EMBL/GenBank/DDBJ databases">
        <title>Bacillus cereus Group isolate.</title>
        <authorList>
            <person name="Kovac J."/>
        </authorList>
    </citation>
    <scope>NUCLEOTIDE SEQUENCE [LARGE SCALE GENOMIC DNA]</scope>
    <source>
        <strain evidence="1 2">FSL K6-0073</strain>
    </source>
</reference>
<name>A0A9X0SP64_BACCE</name>